<dbReference type="RefSeq" id="WP_133338402.1">
    <property type="nucleotide sequence ID" value="NZ_JAVGVR010000001.1"/>
</dbReference>
<accession>A0A4R5VMG3</accession>
<organism evidence="2 3">
    <name type="scientific">Bacillus salipaludis</name>
    <dbReference type="NCBI Taxonomy" id="2547811"/>
    <lineage>
        <taxon>Bacteria</taxon>
        <taxon>Bacillati</taxon>
        <taxon>Bacillota</taxon>
        <taxon>Bacilli</taxon>
        <taxon>Bacillales</taxon>
        <taxon>Bacillaceae</taxon>
        <taxon>Bacillus</taxon>
    </lineage>
</organism>
<comment type="caution">
    <text evidence="2">The sequence shown here is derived from an EMBL/GenBank/DDBJ whole genome shotgun (WGS) entry which is preliminary data.</text>
</comment>
<dbReference type="InterPro" id="IPR036291">
    <property type="entry name" value="NAD(P)-bd_dom_sf"/>
</dbReference>
<dbReference type="EMBL" id="SMYO01000013">
    <property type="protein sequence ID" value="TDK58545.1"/>
    <property type="molecule type" value="Genomic_DNA"/>
</dbReference>
<evidence type="ECO:0000313" key="2">
    <source>
        <dbReference type="EMBL" id="TDK58545.1"/>
    </source>
</evidence>
<gene>
    <name evidence="2" type="ORF">E2K98_23180</name>
    <name evidence="1" type="ORF">RCG21_09125</name>
</gene>
<reference evidence="2 3" key="1">
    <citation type="submission" date="2019-03" db="EMBL/GenBank/DDBJ databases">
        <title>Bacillus niacini sp. nov. a Nicotinate-Metabolizing Mesophile Isolated from Soil.</title>
        <authorList>
            <person name="Zhang G."/>
        </authorList>
    </citation>
    <scope>NUCLEOTIDE SEQUENCE [LARGE SCALE GENOMIC DNA]</scope>
    <source>
        <strain evidence="2 3">WN066</strain>
    </source>
</reference>
<dbReference type="EMBL" id="JAVGVR010000001">
    <property type="protein sequence ID" value="MDQ6596535.1"/>
    <property type="molecule type" value="Genomic_DNA"/>
</dbReference>
<reference evidence="1" key="2">
    <citation type="submission" date="2023-08" db="EMBL/GenBank/DDBJ databases">
        <title>Nitrogen cycling bacteria in agricultural field soils.</title>
        <authorList>
            <person name="Jang J."/>
        </authorList>
    </citation>
    <scope>NUCLEOTIDE SEQUENCE</scope>
    <source>
        <strain evidence="1">PS3-36</strain>
    </source>
</reference>
<name>A0A4R5VMG3_9BACI</name>
<keyword evidence="4" id="KW-1185">Reference proteome</keyword>
<protein>
    <submittedName>
        <fullName evidence="2">Uncharacterized protein</fullName>
    </submittedName>
</protein>
<dbReference type="Proteomes" id="UP001178888">
    <property type="component" value="Unassembled WGS sequence"/>
</dbReference>
<sequence length="282" mass="32494">MDKAVIFNVFDFVSFHFCKALLNNGVEVNGVVLDKSQQEPYLDEKRLEVGRNANFNEYSLSDWTVRNDEPISKTNVIISLYDLYMLHKENLLENKSVTKSILQYVNEREGKDLIVILLPSQLAASSKFSNTLNIFNDFLTKMNIPVDETQFFYLPTIYGPWQPETFLFQRKILTNLNRKVQGQGEREDRTDALFIDDALDAMLEIIESKKPGSYFFESGKKAYWKLCAEYLQIDGKPLDSEFSGNIVGNRKIVRVPVKSVTAIDDSFSKQIDHIQQLYSNIL</sequence>
<proteinExistence type="predicted"/>
<evidence type="ECO:0000313" key="4">
    <source>
        <dbReference type="Proteomes" id="UP001178888"/>
    </source>
</evidence>
<dbReference type="AlphaFoldDB" id="A0A4R5VMG3"/>
<dbReference type="SUPFAM" id="SSF51735">
    <property type="entry name" value="NAD(P)-binding Rossmann-fold domains"/>
    <property type="match status" value="1"/>
</dbReference>
<evidence type="ECO:0000313" key="1">
    <source>
        <dbReference type="EMBL" id="MDQ6596535.1"/>
    </source>
</evidence>
<evidence type="ECO:0000313" key="3">
    <source>
        <dbReference type="Proteomes" id="UP000295132"/>
    </source>
</evidence>
<dbReference type="Proteomes" id="UP000295132">
    <property type="component" value="Unassembled WGS sequence"/>
</dbReference>